<dbReference type="EMBL" id="VSSQ01011686">
    <property type="protein sequence ID" value="MPM47463.1"/>
    <property type="molecule type" value="Genomic_DNA"/>
</dbReference>
<dbReference type="AlphaFoldDB" id="A0A645A9D5"/>
<name>A0A645A9D5_9ZZZZ</name>
<protein>
    <recommendedName>
        <fullName evidence="2">DUF2279 domain-containing protein</fullName>
    </recommendedName>
</protein>
<reference evidence="1" key="1">
    <citation type="submission" date="2019-08" db="EMBL/GenBank/DDBJ databases">
        <authorList>
            <person name="Kucharzyk K."/>
            <person name="Murdoch R.W."/>
            <person name="Higgins S."/>
            <person name="Loffler F."/>
        </authorList>
    </citation>
    <scope>NUCLEOTIDE SEQUENCE</scope>
</reference>
<accession>A0A645A9D5</accession>
<organism evidence="1">
    <name type="scientific">bioreactor metagenome</name>
    <dbReference type="NCBI Taxonomy" id="1076179"/>
    <lineage>
        <taxon>unclassified sequences</taxon>
        <taxon>metagenomes</taxon>
        <taxon>ecological metagenomes</taxon>
    </lineage>
</organism>
<sequence>MKSIFLFIFLPFFITSVVFSQNIFEKNKSSPKGAELFCQNDNILDSVSLQSIDSLKHQIKYIPETEFNYADTRRYILVGGTPQIETKIKLVPSAIFAGTLTGLFILQHQMQMKTIWKDHSPHFRIQEDGPQELWLDKVGHVYGAYTSAYFLREGLIASGLSWKAANNWAAILGVTYSTYVEILDGYGAHWGFSPSDWYADIAGGIFFAAQNYVPFLQNFSPKFLYVPSEWTGYTSRIPHDMFIDDYSSQFFFMSINVYNILPDKWKKYYPEWLELSIGYTVRNILENLHPDRQHLVPCDECVSWEPGYWGSPRLVIALDYNLAKLLPNGGNTWNWFKQTLNLFKLPSPALEIGKVTRFYIVFPFKLY</sequence>
<gene>
    <name evidence="1" type="ORF">SDC9_94173</name>
</gene>
<dbReference type="InterPro" id="IPR018736">
    <property type="entry name" value="DUF2279_periplasmic_lipo"/>
</dbReference>
<evidence type="ECO:0008006" key="2">
    <source>
        <dbReference type="Google" id="ProtNLM"/>
    </source>
</evidence>
<dbReference type="Pfam" id="PF10043">
    <property type="entry name" value="DUF2279"/>
    <property type="match status" value="1"/>
</dbReference>
<evidence type="ECO:0000313" key="1">
    <source>
        <dbReference type="EMBL" id="MPM47463.1"/>
    </source>
</evidence>
<proteinExistence type="predicted"/>
<comment type="caution">
    <text evidence="1">The sequence shown here is derived from an EMBL/GenBank/DDBJ whole genome shotgun (WGS) entry which is preliminary data.</text>
</comment>